<dbReference type="InterPro" id="IPR032710">
    <property type="entry name" value="NTF2-like_dom_sf"/>
</dbReference>
<keyword evidence="2" id="KW-0413">Isomerase</keyword>
<organism evidence="2 3">
    <name type="scientific">Mucilaginibacter frigoritolerans</name>
    <dbReference type="NCBI Taxonomy" id="652788"/>
    <lineage>
        <taxon>Bacteria</taxon>
        <taxon>Pseudomonadati</taxon>
        <taxon>Bacteroidota</taxon>
        <taxon>Sphingobacteriia</taxon>
        <taxon>Sphingobacteriales</taxon>
        <taxon>Sphingobacteriaceae</taxon>
        <taxon>Mucilaginibacter</taxon>
    </lineage>
</organism>
<proteinExistence type="predicted"/>
<dbReference type="SUPFAM" id="SSF54427">
    <property type="entry name" value="NTF2-like"/>
    <property type="match status" value="1"/>
</dbReference>
<gene>
    <name evidence="2" type="ORF">JN11_03612</name>
</gene>
<feature type="signal peptide" evidence="1">
    <location>
        <begin position="1"/>
        <end position="23"/>
    </location>
</feature>
<keyword evidence="3" id="KW-1185">Reference proteome</keyword>
<dbReference type="RefSeq" id="WP_144914712.1">
    <property type="nucleotide sequence ID" value="NZ_VLLI01000011.1"/>
</dbReference>
<name>A0A562TUD4_9SPHI</name>
<accession>A0A562TUD4</accession>
<dbReference type="Proteomes" id="UP000317010">
    <property type="component" value="Unassembled WGS sequence"/>
</dbReference>
<evidence type="ECO:0000313" key="3">
    <source>
        <dbReference type="Proteomes" id="UP000317010"/>
    </source>
</evidence>
<comment type="caution">
    <text evidence="2">The sequence shown here is derived from an EMBL/GenBank/DDBJ whole genome shotgun (WGS) entry which is preliminary data.</text>
</comment>
<sequence>MRKNAFILFFLLLTNSISGHVYAIGSHKSVSIDNLKKEQLAFKADTTPPAEVMEVIKEAVYSLNNFDIDKVANLYTPNALVADDEPPYSWNGPTAGVQWVNAVEQVCKDNKLTKLKGSIEAINVYQQSADNVYVVVPVSYNGQLPDKQHFNSKGAFTFVLRFINGKWLIKSQVWMPKRGF</sequence>
<protein>
    <submittedName>
        <fullName evidence="2">Ketosteroid isomerase-like protein</fullName>
    </submittedName>
</protein>
<reference evidence="2 3" key="1">
    <citation type="submission" date="2019-07" db="EMBL/GenBank/DDBJ databases">
        <title>Genomic Encyclopedia of Archaeal and Bacterial Type Strains, Phase II (KMG-II): from individual species to whole genera.</title>
        <authorList>
            <person name="Goeker M."/>
        </authorList>
    </citation>
    <scope>NUCLEOTIDE SEQUENCE [LARGE SCALE GENOMIC DNA]</scope>
    <source>
        <strain evidence="2 3">ATCC BAA-1854</strain>
    </source>
</reference>
<dbReference type="OrthoDB" id="792421at2"/>
<evidence type="ECO:0000313" key="2">
    <source>
        <dbReference type="EMBL" id="TWI97152.1"/>
    </source>
</evidence>
<dbReference type="AlphaFoldDB" id="A0A562TUD4"/>
<dbReference type="EMBL" id="VLLI01000011">
    <property type="protein sequence ID" value="TWI97152.1"/>
    <property type="molecule type" value="Genomic_DNA"/>
</dbReference>
<keyword evidence="1" id="KW-0732">Signal</keyword>
<dbReference type="GO" id="GO:0016853">
    <property type="term" value="F:isomerase activity"/>
    <property type="evidence" value="ECO:0007669"/>
    <property type="project" value="UniProtKB-KW"/>
</dbReference>
<dbReference type="Gene3D" id="3.10.450.50">
    <property type="match status" value="1"/>
</dbReference>
<feature type="chain" id="PRO_5022195563" evidence="1">
    <location>
        <begin position="24"/>
        <end position="180"/>
    </location>
</feature>
<evidence type="ECO:0000256" key="1">
    <source>
        <dbReference type="SAM" id="SignalP"/>
    </source>
</evidence>